<evidence type="ECO:0000256" key="6">
    <source>
        <dbReference type="ARBA" id="ARBA00022556"/>
    </source>
</evidence>
<evidence type="ECO:0000256" key="3">
    <source>
        <dbReference type="ARBA" id="ARBA00012071"/>
    </source>
</evidence>
<keyword evidence="16" id="KW-1185">Reference proteome</keyword>
<dbReference type="Proteomes" id="UP000502041">
    <property type="component" value="Chromosome"/>
</dbReference>
<evidence type="ECO:0000256" key="1">
    <source>
        <dbReference type="ARBA" id="ARBA00002274"/>
    </source>
</evidence>
<dbReference type="RefSeq" id="WP_168922064.1">
    <property type="nucleotide sequence ID" value="NZ_CP051461.1"/>
</dbReference>
<dbReference type="PANTHER" id="PTHR42724:SF1">
    <property type="entry name" value="TETRAACYLDISACCHARIDE 4'-KINASE, MITOCHONDRIAL-RELATED"/>
    <property type="match status" value="1"/>
</dbReference>
<keyword evidence="6 13" id="KW-0441">Lipid A biosynthesis</keyword>
<evidence type="ECO:0000256" key="2">
    <source>
        <dbReference type="ARBA" id="ARBA00004870"/>
    </source>
</evidence>
<dbReference type="Pfam" id="PF02606">
    <property type="entry name" value="LpxK"/>
    <property type="match status" value="1"/>
</dbReference>
<dbReference type="EMBL" id="CP051461">
    <property type="protein sequence ID" value="QJC56346.1"/>
    <property type="molecule type" value="Genomic_DNA"/>
</dbReference>
<dbReference type="GO" id="GO:0009245">
    <property type="term" value="P:lipid A biosynthetic process"/>
    <property type="evidence" value="ECO:0007669"/>
    <property type="project" value="UniProtKB-UniRule"/>
</dbReference>
<keyword evidence="14" id="KW-0812">Transmembrane</keyword>
<dbReference type="NCBIfam" id="TIGR00682">
    <property type="entry name" value="lpxK"/>
    <property type="match status" value="1"/>
</dbReference>
<comment type="similarity">
    <text evidence="13">Belongs to the LpxK family.</text>
</comment>
<comment type="pathway">
    <text evidence="2 13">Glycolipid biosynthesis; lipid IV(A) biosynthesis; lipid IV(A) from (3R)-3-hydroxytetradecanoyl-[acyl-carrier-protein] and UDP-N-acetyl-alpha-D-glucosamine: step 6/6.</text>
</comment>
<comment type="function">
    <text evidence="1 13">Transfers the gamma-phosphate of ATP to the 4'-position of a tetraacyldisaccharide 1-phosphate intermediate (termed DS-1-P) to form tetraacyldisaccharide 1,4'-bis-phosphate (lipid IVA).</text>
</comment>
<dbReference type="InterPro" id="IPR003758">
    <property type="entry name" value="LpxK"/>
</dbReference>
<accession>A0A6H2HA36</accession>
<evidence type="ECO:0000313" key="15">
    <source>
        <dbReference type="EMBL" id="QJC56346.1"/>
    </source>
</evidence>
<evidence type="ECO:0000256" key="5">
    <source>
        <dbReference type="ARBA" id="ARBA00022516"/>
    </source>
</evidence>
<evidence type="ECO:0000256" key="8">
    <source>
        <dbReference type="ARBA" id="ARBA00022741"/>
    </source>
</evidence>
<evidence type="ECO:0000313" key="16">
    <source>
        <dbReference type="Proteomes" id="UP000502041"/>
    </source>
</evidence>
<gene>
    <name evidence="13 15" type="primary">lpxK</name>
    <name evidence="15" type="ORF">HC248_01651</name>
</gene>
<evidence type="ECO:0000256" key="14">
    <source>
        <dbReference type="SAM" id="Phobius"/>
    </source>
</evidence>
<dbReference type="HAMAP" id="MF_00409">
    <property type="entry name" value="LpxK"/>
    <property type="match status" value="1"/>
</dbReference>
<dbReference type="GO" id="GO:0009029">
    <property type="term" value="F:lipid-A 4'-kinase activity"/>
    <property type="evidence" value="ECO:0007669"/>
    <property type="project" value="UniProtKB-UniRule"/>
</dbReference>
<comment type="catalytic activity">
    <reaction evidence="13">
        <text>a lipid A disaccharide + ATP = a lipid IVA + ADP + H(+)</text>
        <dbReference type="Rhea" id="RHEA:67840"/>
        <dbReference type="ChEBI" id="CHEBI:15378"/>
        <dbReference type="ChEBI" id="CHEBI:30616"/>
        <dbReference type="ChEBI" id="CHEBI:176343"/>
        <dbReference type="ChEBI" id="CHEBI:176425"/>
        <dbReference type="ChEBI" id="CHEBI:456216"/>
        <dbReference type="EC" id="2.7.1.130"/>
    </reaction>
</comment>
<proteinExistence type="inferred from homology"/>
<sequence>MKASLQDAWRSKSAVAYMLWPLSLIYAVLISLRTLLYRLGWLHSDHAGVATLVIGNVVAGGAGKTPLVMALLTHFNSRGIRVGVISRGYGRSDKDCREVFADTPAAQAGDEPALIKKNRDVPVFVAQNRLAAARALLAAYPRTELIICDDGLQHYALQRDIEIVVFDDGGLGNGWLIPAGPLREHWPRQANLVLHTGRHPAFAGYRSTRQLADQAVAQDGSCVTLQSLRGERLVALAGIANPSAFFEMLEQTGLKLEHRIPLDDHHDFSAGLPFIAAGSTVLCTEKDAIKLFELPQSANFRLLSVALVFEPEPAFMQAFDALLDKQLGR</sequence>
<evidence type="ECO:0000256" key="12">
    <source>
        <dbReference type="ARBA" id="ARBA00029757"/>
    </source>
</evidence>
<feature type="transmembrane region" description="Helical" evidence="14">
    <location>
        <begin position="14"/>
        <end position="36"/>
    </location>
</feature>
<dbReference type="KEGG" id="pvac:HC248_01651"/>
<evidence type="ECO:0000256" key="7">
    <source>
        <dbReference type="ARBA" id="ARBA00022679"/>
    </source>
</evidence>
<feature type="binding site" evidence="13">
    <location>
        <begin position="58"/>
        <end position="65"/>
    </location>
    <ligand>
        <name>ATP</name>
        <dbReference type="ChEBI" id="CHEBI:30616"/>
    </ligand>
</feature>
<dbReference type="PANTHER" id="PTHR42724">
    <property type="entry name" value="TETRAACYLDISACCHARIDE 4'-KINASE"/>
    <property type="match status" value="1"/>
</dbReference>
<reference evidence="15 16" key="1">
    <citation type="submission" date="2020-04" db="EMBL/GenBank/DDBJ databases">
        <title>Complete genome of a Psychrophilic, Marine, Gas Vacuolate Bacterium Polaromonas vacuolata KCTC 22033T.</title>
        <authorList>
            <person name="Hwang K."/>
            <person name="Kim K.M."/>
        </authorList>
    </citation>
    <scope>NUCLEOTIDE SEQUENCE [LARGE SCALE GENOMIC DNA]</scope>
    <source>
        <strain evidence="15 16">KCTC 22033</strain>
    </source>
</reference>
<evidence type="ECO:0000256" key="9">
    <source>
        <dbReference type="ARBA" id="ARBA00022777"/>
    </source>
</evidence>
<evidence type="ECO:0000256" key="11">
    <source>
        <dbReference type="ARBA" id="ARBA00023098"/>
    </source>
</evidence>
<keyword evidence="9 13" id="KW-0418">Kinase</keyword>
<keyword evidence="5 13" id="KW-0444">Lipid biosynthesis</keyword>
<keyword evidence="14" id="KW-0472">Membrane</keyword>
<dbReference type="GO" id="GO:0005524">
    <property type="term" value="F:ATP binding"/>
    <property type="evidence" value="ECO:0007669"/>
    <property type="project" value="UniProtKB-UniRule"/>
</dbReference>
<keyword evidence="14" id="KW-1133">Transmembrane helix</keyword>
<dbReference type="UniPathway" id="UPA00359">
    <property type="reaction ID" value="UER00482"/>
</dbReference>
<keyword evidence="8 13" id="KW-0547">Nucleotide-binding</keyword>
<organism evidence="15 16">
    <name type="scientific">Polaromonas vacuolata</name>
    <dbReference type="NCBI Taxonomy" id="37448"/>
    <lineage>
        <taxon>Bacteria</taxon>
        <taxon>Pseudomonadati</taxon>
        <taxon>Pseudomonadota</taxon>
        <taxon>Betaproteobacteria</taxon>
        <taxon>Burkholderiales</taxon>
        <taxon>Comamonadaceae</taxon>
        <taxon>Polaromonas</taxon>
    </lineage>
</organism>
<keyword evidence="10 13" id="KW-0067">ATP-binding</keyword>
<protein>
    <recommendedName>
        <fullName evidence="4 13">Tetraacyldisaccharide 4'-kinase</fullName>
        <ecNumber evidence="3 13">2.7.1.130</ecNumber>
    </recommendedName>
    <alternativeName>
        <fullName evidence="12 13">Lipid A 4'-kinase</fullName>
    </alternativeName>
</protein>
<name>A0A6H2HA36_9BURK</name>
<dbReference type="GO" id="GO:0009244">
    <property type="term" value="P:lipopolysaccharide core region biosynthetic process"/>
    <property type="evidence" value="ECO:0007669"/>
    <property type="project" value="TreeGrafter"/>
</dbReference>
<dbReference type="InterPro" id="IPR027417">
    <property type="entry name" value="P-loop_NTPase"/>
</dbReference>
<dbReference type="GO" id="GO:0005886">
    <property type="term" value="C:plasma membrane"/>
    <property type="evidence" value="ECO:0007669"/>
    <property type="project" value="TreeGrafter"/>
</dbReference>
<evidence type="ECO:0000256" key="13">
    <source>
        <dbReference type="HAMAP-Rule" id="MF_00409"/>
    </source>
</evidence>
<keyword evidence="11 13" id="KW-0443">Lipid metabolism</keyword>
<dbReference type="SUPFAM" id="SSF52540">
    <property type="entry name" value="P-loop containing nucleoside triphosphate hydrolases"/>
    <property type="match status" value="1"/>
</dbReference>
<evidence type="ECO:0000256" key="4">
    <source>
        <dbReference type="ARBA" id="ARBA00016436"/>
    </source>
</evidence>
<keyword evidence="7 13" id="KW-0808">Transferase</keyword>
<dbReference type="EC" id="2.7.1.130" evidence="3 13"/>
<evidence type="ECO:0000256" key="10">
    <source>
        <dbReference type="ARBA" id="ARBA00022840"/>
    </source>
</evidence>
<dbReference type="AlphaFoldDB" id="A0A6H2HA36"/>